<dbReference type="Pfam" id="PF14035">
    <property type="entry name" value="YlzJ"/>
    <property type="match status" value="1"/>
</dbReference>
<proteinExistence type="predicted"/>
<dbReference type="EMBL" id="JAIFZM010000005">
    <property type="protein sequence ID" value="MCG3419038.1"/>
    <property type="molecule type" value="Genomic_DNA"/>
</dbReference>
<keyword evidence="2" id="KW-1185">Reference proteome</keyword>
<comment type="caution">
    <text evidence="1">The sequence shown here is derived from an EMBL/GenBank/DDBJ whole genome shotgun (WGS) entry which is preliminary data.</text>
</comment>
<dbReference type="InterPro" id="IPR025619">
    <property type="entry name" value="YlzJ"/>
</dbReference>
<name>A0AAW5B4W2_9BACI</name>
<sequence>MILYTPLSQEEIFPQQDEAIANRHCVVFQGKSMYVEQKEDGSYQLLQLLSTDPHDFMNDSYSPGTILS</sequence>
<dbReference type="RefSeq" id="WP_238019206.1">
    <property type="nucleotide sequence ID" value="NZ_JAIFZM010000005.1"/>
</dbReference>
<reference evidence="1 2" key="1">
    <citation type="journal article" date="2022" name="Evol. Bioinform. Online">
        <title>Draft Genome Sequence of Oceanobacillus jordanicus Strain GSFE11, a Halotolerant Plant Growth-Promoting Bacterial Endophyte Isolated From the Jordan Valley.</title>
        <authorList>
            <person name="Alhindi T."/>
            <person name="Albdaiwi R."/>
        </authorList>
    </citation>
    <scope>NUCLEOTIDE SEQUENCE [LARGE SCALE GENOMIC DNA]</scope>
    <source>
        <strain evidence="1 2">GSFE11</strain>
    </source>
</reference>
<dbReference type="Proteomes" id="UP001199631">
    <property type="component" value="Unassembled WGS sequence"/>
</dbReference>
<protein>
    <submittedName>
        <fullName evidence="1">YlzJ-like family protein</fullName>
    </submittedName>
</protein>
<accession>A0AAW5B4W2</accession>
<gene>
    <name evidence="1" type="ORF">K3T81_07740</name>
</gene>
<evidence type="ECO:0000313" key="2">
    <source>
        <dbReference type="Proteomes" id="UP001199631"/>
    </source>
</evidence>
<evidence type="ECO:0000313" key="1">
    <source>
        <dbReference type="EMBL" id="MCG3419038.1"/>
    </source>
</evidence>
<organism evidence="1 2">
    <name type="scientific">Oceanobacillus jordanicus</name>
    <dbReference type="NCBI Taxonomy" id="2867266"/>
    <lineage>
        <taxon>Bacteria</taxon>
        <taxon>Bacillati</taxon>
        <taxon>Bacillota</taxon>
        <taxon>Bacilli</taxon>
        <taxon>Bacillales</taxon>
        <taxon>Bacillaceae</taxon>
        <taxon>Oceanobacillus</taxon>
    </lineage>
</organism>
<dbReference type="AlphaFoldDB" id="A0AAW5B4W2"/>